<evidence type="ECO:0000313" key="3">
    <source>
        <dbReference type="Proteomes" id="UP000008370"/>
    </source>
</evidence>
<proteinExistence type="predicted"/>
<protein>
    <submittedName>
        <fullName evidence="2">Uncharacterized protein</fullName>
    </submittedName>
</protein>
<dbReference type="InParanoid" id="K5W016"/>
<feature type="compositionally biased region" description="Basic and acidic residues" evidence="1">
    <location>
        <begin position="22"/>
        <end position="38"/>
    </location>
</feature>
<accession>K5W016</accession>
<reference evidence="2 3" key="1">
    <citation type="journal article" date="2012" name="BMC Genomics">
        <title>Comparative genomics of the white-rot fungi, Phanerochaete carnosa and P. chrysosporium, to elucidate the genetic basis of the distinct wood types they colonize.</title>
        <authorList>
            <person name="Suzuki H."/>
            <person name="MacDonald J."/>
            <person name="Syed K."/>
            <person name="Salamov A."/>
            <person name="Hori C."/>
            <person name="Aerts A."/>
            <person name="Henrissat B."/>
            <person name="Wiebenga A."/>
            <person name="vanKuyk P.A."/>
            <person name="Barry K."/>
            <person name="Lindquist E."/>
            <person name="LaButti K."/>
            <person name="Lapidus A."/>
            <person name="Lucas S."/>
            <person name="Coutinho P."/>
            <person name="Gong Y."/>
            <person name="Samejima M."/>
            <person name="Mahadevan R."/>
            <person name="Abou-Zaid M."/>
            <person name="de Vries R.P."/>
            <person name="Igarashi K."/>
            <person name="Yadav J.S."/>
            <person name="Grigoriev I.V."/>
            <person name="Master E.R."/>
        </authorList>
    </citation>
    <scope>NUCLEOTIDE SEQUENCE [LARGE SCALE GENOMIC DNA]</scope>
    <source>
        <strain evidence="2 3">HHB-10118-sp</strain>
    </source>
</reference>
<sequence length="82" mass="9186">MAIGRTHRAERPPVCDTAARVHTRDERPEEGREVDGRERELHAKLRKGEIELWLGPDSSEQVNMANSRRRGASRPATVCAVG</sequence>
<evidence type="ECO:0000313" key="2">
    <source>
        <dbReference type="EMBL" id="EKM52224.1"/>
    </source>
</evidence>
<name>K5W016_PHACS</name>
<dbReference type="GeneID" id="18917741"/>
<dbReference type="AlphaFoldDB" id="K5W016"/>
<evidence type="ECO:0000256" key="1">
    <source>
        <dbReference type="SAM" id="MobiDB-lite"/>
    </source>
</evidence>
<dbReference type="HOGENOM" id="CLU_2559034_0_0_1"/>
<feature type="region of interest" description="Disordered" evidence="1">
    <location>
        <begin position="63"/>
        <end position="82"/>
    </location>
</feature>
<dbReference type="EMBL" id="JH930475">
    <property type="protein sequence ID" value="EKM52224.1"/>
    <property type="molecule type" value="Genomic_DNA"/>
</dbReference>
<dbReference type="RefSeq" id="XP_007398581.1">
    <property type="nucleotide sequence ID" value="XM_007398519.1"/>
</dbReference>
<organism evidence="2 3">
    <name type="scientific">Phanerochaete carnosa (strain HHB-10118-sp)</name>
    <name type="common">White-rot fungus</name>
    <name type="synonym">Peniophora carnosa</name>
    <dbReference type="NCBI Taxonomy" id="650164"/>
    <lineage>
        <taxon>Eukaryota</taxon>
        <taxon>Fungi</taxon>
        <taxon>Dikarya</taxon>
        <taxon>Basidiomycota</taxon>
        <taxon>Agaricomycotina</taxon>
        <taxon>Agaricomycetes</taxon>
        <taxon>Polyporales</taxon>
        <taxon>Phanerochaetaceae</taxon>
        <taxon>Phanerochaete</taxon>
    </lineage>
</organism>
<feature type="region of interest" description="Disordered" evidence="1">
    <location>
        <begin position="1"/>
        <end position="38"/>
    </location>
</feature>
<dbReference type="Proteomes" id="UP000008370">
    <property type="component" value="Unassembled WGS sequence"/>
</dbReference>
<keyword evidence="3" id="KW-1185">Reference proteome</keyword>
<dbReference type="KEGG" id="pco:PHACADRAFT_260456"/>
<gene>
    <name evidence="2" type="ORF">PHACADRAFT_260456</name>
</gene>